<evidence type="ECO:0000313" key="3">
    <source>
        <dbReference type="Proteomes" id="UP000288805"/>
    </source>
</evidence>
<sequence length="116" mass="13216">MTFTYPLPLGKEIVELPKGKRAVGYKWVFTIKYKVDGTLEWYNARLVAKGDPQTYGVDYLEKFSPMAKMNIVTVLLSLAANLGWTLQQFDVKNAFLHGDLDEEVYMEVPPGFGMNF</sequence>
<feature type="domain" description="Reverse transcriptase Ty1/copia-type" evidence="1">
    <location>
        <begin position="12"/>
        <end position="113"/>
    </location>
</feature>
<evidence type="ECO:0000259" key="1">
    <source>
        <dbReference type="Pfam" id="PF07727"/>
    </source>
</evidence>
<dbReference type="AlphaFoldDB" id="A0A438DHP6"/>
<proteinExistence type="predicted"/>
<dbReference type="PANTHER" id="PTHR43383">
    <property type="entry name" value="NODULIN 6"/>
    <property type="match status" value="1"/>
</dbReference>
<evidence type="ECO:0000313" key="2">
    <source>
        <dbReference type="EMBL" id="RVW35007.1"/>
    </source>
</evidence>
<dbReference type="EMBL" id="QGNW01001617">
    <property type="protein sequence ID" value="RVW35007.1"/>
    <property type="molecule type" value="Genomic_DNA"/>
</dbReference>
<dbReference type="Pfam" id="PF07727">
    <property type="entry name" value="RVT_2"/>
    <property type="match status" value="1"/>
</dbReference>
<gene>
    <name evidence="2" type="primary">POLX_965</name>
    <name evidence="2" type="ORF">CK203_092535</name>
</gene>
<organism evidence="2 3">
    <name type="scientific">Vitis vinifera</name>
    <name type="common">Grape</name>
    <dbReference type="NCBI Taxonomy" id="29760"/>
    <lineage>
        <taxon>Eukaryota</taxon>
        <taxon>Viridiplantae</taxon>
        <taxon>Streptophyta</taxon>
        <taxon>Embryophyta</taxon>
        <taxon>Tracheophyta</taxon>
        <taxon>Spermatophyta</taxon>
        <taxon>Magnoliopsida</taxon>
        <taxon>eudicotyledons</taxon>
        <taxon>Gunneridae</taxon>
        <taxon>Pentapetalae</taxon>
        <taxon>rosids</taxon>
        <taxon>Vitales</taxon>
        <taxon>Vitaceae</taxon>
        <taxon>Viteae</taxon>
        <taxon>Vitis</taxon>
    </lineage>
</organism>
<reference evidence="2 3" key="1">
    <citation type="journal article" date="2018" name="PLoS Genet.">
        <title>Population sequencing reveals clonal diversity and ancestral inbreeding in the grapevine cultivar Chardonnay.</title>
        <authorList>
            <person name="Roach M.J."/>
            <person name="Johnson D.L."/>
            <person name="Bohlmann J."/>
            <person name="van Vuuren H.J."/>
            <person name="Jones S.J."/>
            <person name="Pretorius I.S."/>
            <person name="Schmidt S.A."/>
            <person name="Borneman A.R."/>
        </authorList>
    </citation>
    <scope>NUCLEOTIDE SEQUENCE [LARGE SCALE GENOMIC DNA]</scope>
    <source>
        <strain evidence="3">cv. Chardonnay</strain>
        <tissue evidence="2">Leaf</tissue>
    </source>
</reference>
<dbReference type="PANTHER" id="PTHR43383:SF2">
    <property type="entry name" value="AMIDOHYDROLASE 2 FAMILY PROTEIN"/>
    <property type="match status" value="1"/>
</dbReference>
<dbReference type="Proteomes" id="UP000288805">
    <property type="component" value="Unassembled WGS sequence"/>
</dbReference>
<name>A0A438DHP6_VITVI</name>
<dbReference type="InterPro" id="IPR013103">
    <property type="entry name" value="RVT_2"/>
</dbReference>
<comment type="caution">
    <text evidence="2">The sequence shown here is derived from an EMBL/GenBank/DDBJ whole genome shotgun (WGS) entry which is preliminary data.</text>
</comment>
<accession>A0A438DHP6</accession>
<protein>
    <submittedName>
        <fullName evidence="2">Retrovirus-related Pol polyprotein from transposon TNT 1-94</fullName>
    </submittedName>
</protein>